<accession>A0A6A5SQB7</accession>
<feature type="non-terminal residue" evidence="2">
    <location>
        <position position="157"/>
    </location>
</feature>
<protein>
    <submittedName>
        <fullName evidence="2">Uncharacterized protein</fullName>
    </submittedName>
</protein>
<keyword evidence="3" id="KW-1185">Reference proteome</keyword>
<reference evidence="2" key="1">
    <citation type="journal article" date="2020" name="Stud. Mycol.">
        <title>101 Dothideomycetes genomes: a test case for predicting lifestyles and emergence of pathogens.</title>
        <authorList>
            <person name="Haridas S."/>
            <person name="Albert R."/>
            <person name="Binder M."/>
            <person name="Bloem J."/>
            <person name="Labutti K."/>
            <person name="Salamov A."/>
            <person name="Andreopoulos B."/>
            <person name="Baker S."/>
            <person name="Barry K."/>
            <person name="Bills G."/>
            <person name="Bluhm B."/>
            <person name="Cannon C."/>
            <person name="Castanera R."/>
            <person name="Culley D."/>
            <person name="Daum C."/>
            <person name="Ezra D."/>
            <person name="Gonzalez J."/>
            <person name="Henrissat B."/>
            <person name="Kuo A."/>
            <person name="Liang C."/>
            <person name="Lipzen A."/>
            <person name="Lutzoni F."/>
            <person name="Magnuson J."/>
            <person name="Mondo S."/>
            <person name="Nolan M."/>
            <person name="Ohm R."/>
            <person name="Pangilinan J."/>
            <person name="Park H.-J."/>
            <person name="Ramirez L."/>
            <person name="Alfaro M."/>
            <person name="Sun H."/>
            <person name="Tritt A."/>
            <person name="Yoshinaga Y."/>
            <person name="Zwiers L.-H."/>
            <person name="Turgeon B."/>
            <person name="Goodwin S."/>
            <person name="Spatafora J."/>
            <person name="Crous P."/>
            <person name="Grigoriev I."/>
        </authorList>
    </citation>
    <scope>NUCLEOTIDE SEQUENCE</scope>
    <source>
        <strain evidence="2">CBS 161.51</strain>
    </source>
</reference>
<dbReference type="EMBL" id="ML976040">
    <property type="protein sequence ID" value="KAF1941970.1"/>
    <property type="molecule type" value="Genomic_DNA"/>
</dbReference>
<name>A0A6A5SQB7_9PLEO</name>
<evidence type="ECO:0000313" key="2">
    <source>
        <dbReference type="EMBL" id="KAF1941970.1"/>
    </source>
</evidence>
<feature type="region of interest" description="Disordered" evidence="1">
    <location>
        <begin position="87"/>
        <end position="109"/>
    </location>
</feature>
<proteinExistence type="predicted"/>
<dbReference type="AlphaFoldDB" id="A0A6A5SQB7"/>
<organism evidence="2 3">
    <name type="scientific">Clathrospora elynae</name>
    <dbReference type="NCBI Taxonomy" id="706981"/>
    <lineage>
        <taxon>Eukaryota</taxon>
        <taxon>Fungi</taxon>
        <taxon>Dikarya</taxon>
        <taxon>Ascomycota</taxon>
        <taxon>Pezizomycotina</taxon>
        <taxon>Dothideomycetes</taxon>
        <taxon>Pleosporomycetidae</taxon>
        <taxon>Pleosporales</taxon>
        <taxon>Diademaceae</taxon>
        <taxon>Clathrospora</taxon>
    </lineage>
</organism>
<dbReference type="Proteomes" id="UP000800038">
    <property type="component" value="Unassembled WGS sequence"/>
</dbReference>
<evidence type="ECO:0000256" key="1">
    <source>
        <dbReference type="SAM" id="MobiDB-lite"/>
    </source>
</evidence>
<gene>
    <name evidence="2" type="ORF">EJ02DRAFT_454639</name>
</gene>
<evidence type="ECO:0000313" key="3">
    <source>
        <dbReference type="Proteomes" id="UP000800038"/>
    </source>
</evidence>
<sequence>MPVRKYQGVLQLLSVANCIERRRLERSVSRLPCPGLVLLGHRDSLRCAELAHSHKPWHQAVPRTTSIQAEIAWRYQYARPHHCSKQVTETSPAISDANARSESKTARFSRKTRMHIRNSTRAKEYRCRDTCEYHARQTLTYDESTAQPPISETILWI</sequence>